<organism evidence="1 2">
    <name type="scientific">Portunus trituberculatus</name>
    <name type="common">Swimming crab</name>
    <name type="synonym">Neptunus trituberculatus</name>
    <dbReference type="NCBI Taxonomy" id="210409"/>
    <lineage>
        <taxon>Eukaryota</taxon>
        <taxon>Metazoa</taxon>
        <taxon>Ecdysozoa</taxon>
        <taxon>Arthropoda</taxon>
        <taxon>Crustacea</taxon>
        <taxon>Multicrustacea</taxon>
        <taxon>Malacostraca</taxon>
        <taxon>Eumalacostraca</taxon>
        <taxon>Eucarida</taxon>
        <taxon>Decapoda</taxon>
        <taxon>Pleocyemata</taxon>
        <taxon>Brachyura</taxon>
        <taxon>Eubrachyura</taxon>
        <taxon>Portunoidea</taxon>
        <taxon>Portunidae</taxon>
        <taxon>Portuninae</taxon>
        <taxon>Portunus</taxon>
    </lineage>
</organism>
<proteinExistence type="predicted"/>
<keyword evidence="2" id="KW-1185">Reference proteome</keyword>
<name>A0A5B7H3T5_PORTR</name>
<accession>A0A5B7H3T5</accession>
<dbReference type="EMBL" id="VSRR010021235">
    <property type="protein sequence ID" value="MPC63768.1"/>
    <property type="molecule type" value="Genomic_DNA"/>
</dbReference>
<evidence type="ECO:0000313" key="1">
    <source>
        <dbReference type="EMBL" id="MPC63768.1"/>
    </source>
</evidence>
<sequence length="92" mass="10155">MFDDGMRAVLTIPRGGWVVVSGLASSATPMCSLQIEGEAPKRWKLAGLKSRMAWEVYQPQYELLTKGQGWSTDNKPLQLVTSLCSTILKGLR</sequence>
<evidence type="ECO:0000313" key="2">
    <source>
        <dbReference type="Proteomes" id="UP000324222"/>
    </source>
</evidence>
<dbReference type="Proteomes" id="UP000324222">
    <property type="component" value="Unassembled WGS sequence"/>
</dbReference>
<dbReference type="AlphaFoldDB" id="A0A5B7H3T5"/>
<gene>
    <name evidence="1" type="ORF">E2C01_057871</name>
</gene>
<comment type="caution">
    <text evidence="1">The sequence shown here is derived from an EMBL/GenBank/DDBJ whole genome shotgun (WGS) entry which is preliminary data.</text>
</comment>
<protein>
    <submittedName>
        <fullName evidence="1">Uncharacterized protein</fullName>
    </submittedName>
</protein>
<reference evidence="1 2" key="1">
    <citation type="submission" date="2019-05" db="EMBL/GenBank/DDBJ databases">
        <title>Another draft genome of Portunus trituberculatus and its Hox gene families provides insights of decapod evolution.</title>
        <authorList>
            <person name="Jeong J.-H."/>
            <person name="Song I."/>
            <person name="Kim S."/>
            <person name="Choi T."/>
            <person name="Kim D."/>
            <person name="Ryu S."/>
            <person name="Kim W."/>
        </authorList>
    </citation>
    <scope>NUCLEOTIDE SEQUENCE [LARGE SCALE GENOMIC DNA]</scope>
    <source>
        <tissue evidence="1">Muscle</tissue>
    </source>
</reference>